<dbReference type="RefSeq" id="WP_045358436.1">
    <property type="nucleotide sequence ID" value="NZ_BBPA01000023.1"/>
</dbReference>
<comment type="caution">
    <text evidence="11">The sequence shown here is derived from an EMBL/GenBank/DDBJ whole genome shotgun (WGS) entry which is preliminary data.</text>
</comment>
<dbReference type="SUPFAM" id="SSF141523">
    <property type="entry name" value="L,D-transpeptidase catalytic domain-like"/>
    <property type="match status" value="1"/>
</dbReference>
<evidence type="ECO:0000313" key="11">
    <source>
        <dbReference type="EMBL" id="GAL92610.1"/>
    </source>
</evidence>
<comment type="similarity">
    <text evidence="2">Belongs to the YkuD family.</text>
</comment>
<reference evidence="12" key="1">
    <citation type="journal article" date="2015" name="Genome">
        <title>Whole Genome Sequence of the Non-Microcystin-Producing Microcystis aeruginosa Strain NIES-44.</title>
        <authorList>
            <person name="Okano K."/>
            <person name="Miyata N."/>
            <person name="Ozaki Y."/>
        </authorList>
    </citation>
    <scope>NUCLEOTIDE SEQUENCE [LARGE SCALE GENOMIC DNA]</scope>
    <source>
        <strain evidence="12">NIES-44</strain>
    </source>
</reference>
<dbReference type="CDD" id="cd16913">
    <property type="entry name" value="YkuD_like"/>
    <property type="match status" value="1"/>
</dbReference>
<dbReference type="PANTHER" id="PTHR30582:SF24">
    <property type="entry name" value="L,D-TRANSPEPTIDASE ERFK_SRFK-RELATED"/>
    <property type="match status" value="1"/>
</dbReference>
<feature type="active site" description="Proton donor/acceptor" evidence="9">
    <location>
        <position position="124"/>
    </location>
</feature>
<keyword evidence="4" id="KW-0808">Transferase</keyword>
<dbReference type="Gene3D" id="2.40.440.10">
    <property type="entry name" value="L,D-transpeptidase catalytic domain-like"/>
    <property type="match status" value="1"/>
</dbReference>
<evidence type="ECO:0000313" key="12">
    <source>
        <dbReference type="Proteomes" id="UP000030321"/>
    </source>
</evidence>
<dbReference type="UniPathway" id="UPA00219"/>
<dbReference type="AlphaFoldDB" id="A0A0A1VS91"/>
<sequence>MRVLLPILCLCLGMGEFFLNPPVSPVNSLPATTATRTETRLLLNLKKRRVFVYQGQKIIASYPGAIGRRGFPTPTGQFRVIQMVREPVWEHPLTGQLVPSGKNNPLGARWLGFWTDGENFIGFHGTPPENLIGRAVCHGCVRMRDRDIKALFEKVQIGTSVIVIAQ</sequence>
<dbReference type="GO" id="GO:0071555">
    <property type="term" value="P:cell wall organization"/>
    <property type="evidence" value="ECO:0007669"/>
    <property type="project" value="UniProtKB-UniRule"/>
</dbReference>
<feature type="active site" description="Nucleophile" evidence="9">
    <location>
        <position position="140"/>
    </location>
</feature>
<dbReference type="GO" id="GO:0071972">
    <property type="term" value="F:peptidoglycan L,D-transpeptidase activity"/>
    <property type="evidence" value="ECO:0007669"/>
    <property type="project" value="TreeGrafter"/>
</dbReference>
<organism evidence="11 12">
    <name type="scientific">Microcystis aeruginosa NIES-44</name>
    <dbReference type="NCBI Taxonomy" id="449439"/>
    <lineage>
        <taxon>Bacteria</taxon>
        <taxon>Bacillati</taxon>
        <taxon>Cyanobacteriota</taxon>
        <taxon>Cyanophyceae</taxon>
        <taxon>Oscillatoriophycideae</taxon>
        <taxon>Chroococcales</taxon>
        <taxon>Microcystaceae</taxon>
        <taxon>Microcystis</taxon>
    </lineage>
</organism>
<evidence type="ECO:0000256" key="5">
    <source>
        <dbReference type="ARBA" id="ARBA00022801"/>
    </source>
</evidence>
<dbReference type="GO" id="GO:0005576">
    <property type="term" value="C:extracellular region"/>
    <property type="evidence" value="ECO:0007669"/>
    <property type="project" value="TreeGrafter"/>
</dbReference>
<evidence type="ECO:0000256" key="8">
    <source>
        <dbReference type="ARBA" id="ARBA00023316"/>
    </source>
</evidence>
<dbReference type="Proteomes" id="UP000030321">
    <property type="component" value="Unassembled WGS sequence"/>
</dbReference>
<dbReference type="InterPro" id="IPR038063">
    <property type="entry name" value="Transpep_catalytic_dom"/>
</dbReference>
<evidence type="ECO:0000259" key="10">
    <source>
        <dbReference type="PROSITE" id="PS52029"/>
    </source>
</evidence>
<keyword evidence="7 9" id="KW-0573">Peptidoglycan synthesis</keyword>
<proteinExistence type="inferred from homology"/>
<name>A0A0A1VS91_MICAE</name>
<evidence type="ECO:0000256" key="4">
    <source>
        <dbReference type="ARBA" id="ARBA00022679"/>
    </source>
</evidence>
<accession>A0A0A1VS91</accession>
<evidence type="ECO:0000256" key="6">
    <source>
        <dbReference type="ARBA" id="ARBA00022960"/>
    </source>
</evidence>
<dbReference type="PROSITE" id="PS52029">
    <property type="entry name" value="LD_TPASE"/>
    <property type="match status" value="1"/>
</dbReference>
<protein>
    <recommendedName>
        <fullName evidence="10">L,D-TPase catalytic domain-containing protein</fullName>
    </recommendedName>
</protein>
<dbReference type="GO" id="GO:0016757">
    <property type="term" value="F:glycosyltransferase activity"/>
    <property type="evidence" value="ECO:0007669"/>
    <property type="project" value="UniProtKB-KW"/>
</dbReference>
<dbReference type="InterPro" id="IPR050979">
    <property type="entry name" value="LD-transpeptidase"/>
</dbReference>
<evidence type="ECO:0000256" key="9">
    <source>
        <dbReference type="PROSITE-ProRule" id="PRU01373"/>
    </source>
</evidence>
<evidence type="ECO:0000256" key="2">
    <source>
        <dbReference type="ARBA" id="ARBA00005992"/>
    </source>
</evidence>
<evidence type="ECO:0000256" key="3">
    <source>
        <dbReference type="ARBA" id="ARBA00022676"/>
    </source>
</evidence>
<comment type="pathway">
    <text evidence="1 9">Cell wall biogenesis; peptidoglycan biosynthesis.</text>
</comment>
<dbReference type="GO" id="GO:0018104">
    <property type="term" value="P:peptidoglycan-protein cross-linking"/>
    <property type="evidence" value="ECO:0007669"/>
    <property type="project" value="TreeGrafter"/>
</dbReference>
<dbReference type="GO" id="GO:0008360">
    <property type="term" value="P:regulation of cell shape"/>
    <property type="evidence" value="ECO:0007669"/>
    <property type="project" value="UniProtKB-UniRule"/>
</dbReference>
<evidence type="ECO:0000256" key="7">
    <source>
        <dbReference type="ARBA" id="ARBA00022984"/>
    </source>
</evidence>
<dbReference type="Pfam" id="PF03734">
    <property type="entry name" value="YkuD"/>
    <property type="match status" value="1"/>
</dbReference>
<feature type="domain" description="L,D-TPase catalytic" evidence="10">
    <location>
        <begin position="39"/>
        <end position="164"/>
    </location>
</feature>
<keyword evidence="8 9" id="KW-0961">Cell wall biogenesis/degradation</keyword>
<dbReference type="InterPro" id="IPR005490">
    <property type="entry name" value="LD_TPept_cat_dom"/>
</dbReference>
<evidence type="ECO:0000256" key="1">
    <source>
        <dbReference type="ARBA" id="ARBA00004752"/>
    </source>
</evidence>
<keyword evidence="5" id="KW-0378">Hydrolase</keyword>
<dbReference type="PANTHER" id="PTHR30582">
    <property type="entry name" value="L,D-TRANSPEPTIDASE"/>
    <property type="match status" value="1"/>
</dbReference>
<dbReference type="EMBL" id="BBPA01000023">
    <property type="protein sequence ID" value="GAL92610.1"/>
    <property type="molecule type" value="Genomic_DNA"/>
</dbReference>
<keyword evidence="6 9" id="KW-0133">Cell shape</keyword>
<keyword evidence="3" id="KW-0328">Glycosyltransferase</keyword>
<gene>
    <name evidence="11" type="ORF">N44_01168</name>
</gene>